<evidence type="ECO:0000313" key="1">
    <source>
        <dbReference type="EMBL" id="QHU07708.1"/>
    </source>
</evidence>
<sequence length="150" mass="17522">MGTYYEDREGQIFFDFVVTTKSKYEYDDQSKKFSYGDVSNTLKVLVNDCFNTYLVLKNIVVVYIDCSRHLKNIVERQQKVIKTLNELIKNYTLDEKLILNILDDHKQLVLSDIHSGKCLGDFQKSSQPQNNISTNILDDAIRDLMKDHFI</sequence>
<accession>A0A6C0JUY6</accession>
<dbReference type="AlphaFoldDB" id="A0A6C0JUY6"/>
<proteinExistence type="predicted"/>
<name>A0A6C0JUY6_9ZZZZ</name>
<dbReference type="EMBL" id="MN740686">
    <property type="protein sequence ID" value="QHU07708.1"/>
    <property type="molecule type" value="Genomic_DNA"/>
</dbReference>
<organism evidence="1">
    <name type="scientific">viral metagenome</name>
    <dbReference type="NCBI Taxonomy" id="1070528"/>
    <lineage>
        <taxon>unclassified sequences</taxon>
        <taxon>metagenomes</taxon>
        <taxon>organismal metagenomes</taxon>
    </lineage>
</organism>
<reference evidence="1" key="1">
    <citation type="journal article" date="2020" name="Nature">
        <title>Giant virus diversity and host interactions through global metagenomics.</title>
        <authorList>
            <person name="Schulz F."/>
            <person name="Roux S."/>
            <person name="Paez-Espino D."/>
            <person name="Jungbluth S."/>
            <person name="Walsh D.A."/>
            <person name="Denef V.J."/>
            <person name="McMahon K.D."/>
            <person name="Konstantinidis K.T."/>
            <person name="Eloe-Fadrosh E.A."/>
            <person name="Kyrpides N.C."/>
            <person name="Woyke T."/>
        </authorList>
    </citation>
    <scope>NUCLEOTIDE SEQUENCE</scope>
    <source>
        <strain evidence="1">GVMAG-S-1041349-163</strain>
    </source>
</reference>
<protein>
    <submittedName>
        <fullName evidence="1">Uncharacterized protein</fullName>
    </submittedName>
</protein>